<reference evidence="2" key="1">
    <citation type="submission" date="2011-11" db="EMBL/GenBank/DDBJ databases">
        <title>Improved High-Quality Draft sequence of Desulfovibrio sp. U5L.</title>
        <authorList>
            <consortium name="US DOE Joint Genome Institute"/>
            <person name="Lucas S."/>
            <person name="Han J."/>
            <person name="Lapidus A."/>
            <person name="Cheng J.-F."/>
            <person name="Goodwin L."/>
            <person name="Pitluck S."/>
            <person name="Peters L."/>
            <person name="Ovchinnikova G."/>
            <person name="Held B."/>
            <person name="Detter J.C."/>
            <person name="Han C."/>
            <person name="Tapia R."/>
            <person name="Land M."/>
            <person name="Hauser L."/>
            <person name="Kyrpides N."/>
            <person name="Ivanova N."/>
            <person name="Pagani I."/>
            <person name="Gabster J."/>
            <person name="Walker C."/>
            <person name="Stolyar S."/>
            <person name="Stahl D."/>
            <person name="Arkin A."/>
            <person name="Dehal P."/>
            <person name="Hazen T."/>
            <person name="Woyke T."/>
        </authorList>
    </citation>
    <scope>NUCLEOTIDE SEQUENCE [LARGE SCALE GENOMIC DNA]</scope>
    <source>
        <strain evidence="2">U5L</strain>
    </source>
</reference>
<dbReference type="PANTHER" id="PTHR13754:SF13">
    <property type="entry name" value="METALLO-BETA-LACTAMASE SUPERFAMILY PROTEIN (AFU_ORTHOLOGUE AFUA_3G07630)"/>
    <property type="match status" value="1"/>
</dbReference>
<gene>
    <name evidence="2" type="ORF">DesU5LDRAFT_3880</name>
</gene>
<sequence length="276" mass="28437">MSLRAIRILMDNRADDAALASEHGWSAWLDLGPDGAWLWDTGQTGLFLENAAVLGIDPLAASGVALSHGHHDHAGGLPALLERGFAGPVVGHPGLLAVRYSRRGPSSFRSIGMGDGRLKDCPFDFAPTPDVRELAPGLAFVAGIDRRPGAFTATANLFCDTAGLVADTVPDDACLVADTARGPLVLLGCCHAGLGNTLSHVRRRLGLASVDTVVGGLHLAGAPDDAAFVEAVSALHESGVKRLFAGHCTGDAALSALRRNFAGETIATGSGLLIET</sequence>
<dbReference type="SUPFAM" id="SSF56281">
    <property type="entry name" value="Metallo-hydrolase/oxidoreductase"/>
    <property type="match status" value="1"/>
</dbReference>
<name>I2Q6T5_9BACT</name>
<dbReference type="Gene3D" id="3.60.15.10">
    <property type="entry name" value="Ribonuclease Z/Hydroxyacylglutathione hydrolase-like"/>
    <property type="match status" value="1"/>
</dbReference>
<dbReference type="InterPro" id="IPR041712">
    <property type="entry name" value="DHPS-like_MBL-fold"/>
</dbReference>
<dbReference type="STRING" id="596152.DesU5LDRAFT_3880"/>
<keyword evidence="2" id="KW-0378">Hydrolase</keyword>
<dbReference type="InterPro" id="IPR052926">
    <property type="entry name" value="Metallo-beta-lactamase_dom"/>
</dbReference>
<dbReference type="eggNOG" id="COG1237">
    <property type="taxonomic scope" value="Bacteria"/>
</dbReference>
<dbReference type="EMBL" id="JH600068">
    <property type="protein sequence ID" value="EIG55491.1"/>
    <property type="molecule type" value="Genomic_DNA"/>
</dbReference>
<feature type="domain" description="Metallo-beta-lactamase" evidence="1">
    <location>
        <begin position="29"/>
        <end position="122"/>
    </location>
</feature>
<organism evidence="2">
    <name type="scientific">Desulfovibrio sp. U5L</name>
    <dbReference type="NCBI Taxonomy" id="596152"/>
    <lineage>
        <taxon>Bacteria</taxon>
        <taxon>Pseudomonadati</taxon>
        <taxon>Thermodesulfobacteriota</taxon>
        <taxon>Desulfovibrionia</taxon>
        <taxon>Desulfovibrionales</taxon>
        <taxon>Desulfovibrionaceae</taxon>
        <taxon>Desulfovibrio</taxon>
    </lineage>
</organism>
<dbReference type="GO" id="GO:0016787">
    <property type="term" value="F:hydrolase activity"/>
    <property type="evidence" value="ECO:0007669"/>
    <property type="project" value="UniProtKB-KW"/>
</dbReference>
<dbReference type="InterPro" id="IPR036866">
    <property type="entry name" value="RibonucZ/Hydroxyglut_hydro"/>
</dbReference>
<dbReference type="InterPro" id="IPR001279">
    <property type="entry name" value="Metallo-B-lactamas"/>
</dbReference>
<dbReference type="PANTHER" id="PTHR13754">
    <property type="entry name" value="METALLO-BETA-LACTAMASE SUPERFAMILY PROTEIN"/>
    <property type="match status" value="1"/>
</dbReference>
<dbReference type="HOGENOM" id="CLU_036012_0_0_7"/>
<evidence type="ECO:0000259" key="1">
    <source>
        <dbReference type="Pfam" id="PF00753"/>
    </source>
</evidence>
<evidence type="ECO:0000313" key="2">
    <source>
        <dbReference type="EMBL" id="EIG55491.1"/>
    </source>
</evidence>
<dbReference type="CDD" id="cd07713">
    <property type="entry name" value="DHPS-like_MBL-fold"/>
    <property type="match status" value="1"/>
</dbReference>
<dbReference type="AlphaFoldDB" id="I2Q6T5"/>
<protein>
    <submittedName>
        <fullName evidence="2">Metal-dependent hydrolase, beta-lactamase superfamily II</fullName>
    </submittedName>
</protein>
<dbReference type="OrthoDB" id="9803916at2"/>
<dbReference type="GO" id="GO:0016740">
    <property type="term" value="F:transferase activity"/>
    <property type="evidence" value="ECO:0007669"/>
    <property type="project" value="TreeGrafter"/>
</dbReference>
<proteinExistence type="predicted"/>
<dbReference type="Pfam" id="PF00753">
    <property type="entry name" value="Lactamase_B"/>
    <property type="match status" value="1"/>
</dbReference>
<accession>I2Q6T5</accession>